<organism evidence="1 2">
    <name type="scientific">Leptosia nina</name>
    <dbReference type="NCBI Taxonomy" id="320188"/>
    <lineage>
        <taxon>Eukaryota</taxon>
        <taxon>Metazoa</taxon>
        <taxon>Ecdysozoa</taxon>
        <taxon>Arthropoda</taxon>
        <taxon>Hexapoda</taxon>
        <taxon>Insecta</taxon>
        <taxon>Pterygota</taxon>
        <taxon>Neoptera</taxon>
        <taxon>Endopterygota</taxon>
        <taxon>Lepidoptera</taxon>
        <taxon>Glossata</taxon>
        <taxon>Ditrysia</taxon>
        <taxon>Papilionoidea</taxon>
        <taxon>Pieridae</taxon>
        <taxon>Pierinae</taxon>
        <taxon>Leptosia</taxon>
    </lineage>
</organism>
<gene>
    <name evidence="1" type="ORF">LNINA_LOCUS441</name>
</gene>
<name>A0AAV1ITD7_9NEOP</name>
<reference evidence="1 2" key="1">
    <citation type="submission" date="2023-11" db="EMBL/GenBank/DDBJ databases">
        <authorList>
            <person name="Okamura Y."/>
        </authorList>
    </citation>
    <scope>NUCLEOTIDE SEQUENCE [LARGE SCALE GENOMIC DNA]</scope>
</reference>
<comment type="caution">
    <text evidence="1">The sequence shown here is derived from an EMBL/GenBank/DDBJ whole genome shotgun (WGS) entry which is preliminary data.</text>
</comment>
<accession>A0AAV1ITD7</accession>
<keyword evidence="2" id="KW-1185">Reference proteome</keyword>
<dbReference type="EMBL" id="CAVLEF010000001">
    <property type="protein sequence ID" value="CAK1540383.1"/>
    <property type="molecule type" value="Genomic_DNA"/>
</dbReference>
<dbReference type="Proteomes" id="UP001497472">
    <property type="component" value="Unassembled WGS sequence"/>
</dbReference>
<evidence type="ECO:0000313" key="2">
    <source>
        <dbReference type="Proteomes" id="UP001497472"/>
    </source>
</evidence>
<dbReference type="AlphaFoldDB" id="A0AAV1ITD7"/>
<proteinExistence type="predicted"/>
<sequence>MRCRGVRLRRPPTRSAAVVCPLTSRHSGRARRPPRPLLPPRPRAAFEHTRCSWSSELRTNHGTLAMVQEFYFLGVGYKGSPVLRVKVTWVWPTAFCPSQLYSFRASLGCHTGFYGKFLSEVPHVPEPLCQTHQILGIKEEQAIFLLFQGAPYVLADSLLALVPCCLLKPIGGPV</sequence>
<evidence type="ECO:0000313" key="1">
    <source>
        <dbReference type="EMBL" id="CAK1540383.1"/>
    </source>
</evidence>
<protein>
    <submittedName>
        <fullName evidence="1">Uncharacterized protein</fullName>
    </submittedName>
</protein>